<feature type="compositionally biased region" description="Pro residues" evidence="2">
    <location>
        <begin position="556"/>
        <end position="589"/>
    </location>
</feature>
<evidence type="ECO:0000313" key="6">
    <source>
        <dbReference type="EMBL" id="XCC61804.1"/>
    </source>
</evidence>
<keyword evidence="1" id="KW-0732">Signal</keyword>
<dbReference type="Pfam" id="PF04294">
    <property type="entry name" value="VanW"/>
    <property type="match status" value="1"/>
</dbReference>
<dbReference type="PANTHER" id="PTHR35788">
    <property type="entry name" value="EXPORTED PROTEIN-RELATED"/>
    <property type="match status" value="1"/>
</dbReference>
<feature type="compositionally biased region" description="Basic and acidic residues" evidence="2">
    <location>
        <begin position="1"/>
        <end position="14"/>
    </location>
</feature>
<dbReference type="InterPro" id="IPR022029">
    <property type="entry name" value="YoaR-like_PG-bd"/>
</dbReference>
<feature type="region of interest" description="Disordered" evidence="2">
    <location>
        <begin position="1"/>
        <end position="78"/>
    </location>
</feature>
<protein>
    <submittedName>
        <fullName evidence="6">VanW family protein</fullName>
    </submittedName>
</protein>
<dbReference type="InterPro" id="IPR052913">
    <property type="entry name" value="Glycopeptide_resist_protein"/>
</dbReference>
<accession>A0AAU8A7N5</accession>
<feature type="domain" description="YoaR-like putative peptidoglycan binding" evidence="5">
    <location>
        <begin position="171"/>
        <end position="294"/>
    </location>
</feature>
<evidence type="ECO:0000259" key="5">
    <source>
        <dbReference type="Pfam" id="PF12229"/>
    </source>
</evidence>
<dbReference type="InterPro" id="IPR007391">
    <property type="entry name" value="Vancomycin_resist_VanW"/>
</dbReference>
<evidence type="ECO:0000256" key="2">
    <source>
        <dbReference type="SAM" id="MobiDB-lite"/>
    </source>
</evidence>
<keyword evidence="3" id="KW-1133">Transmembrane helix</keyword>
<dbReference type="Pfam" id="PF07501">
    <property type="entry name" value="G5"/>
    <property type="match status" value="1"/>
</dbReference>
<evidence type="ECO:0000256" key="3">
    <source>
        <dbReference type="SAM" id="Phobius"/>
    </source>
</evidence>
<keyword evidence="3" id="KW-0472">Membrane</keyword>
<feature type="transmembrane region" description="Helical" evidence="3">
    <location>
        <begin position="86"/>
        <end position="106"/>
    </location>
</feature>
<sequence>MSRELGNHGEERVHTARKVGQENAVPEIDPTREDGETAMPSADEKPEPDEETHETLRMERKETFGNNKMGKGPGSGRKPWSTKKKVLFAVIIAAAAAAAVLVWLFFGPSKTLSGDDVRQIVDNGTFYEGVSMEGIDLSGKTMEEARPELEAKIEEALKDISIDYKVNDSVYTLTGTELGAAVDVDEALRAAMLYGREGTFAERLAAVDAAKTQGVEIELPVTYDKAAILASIQANDANINIPAQNAAVVVNKLRDEDKLYSDAEIGYQEEVTGLEVNDEELAEAIYAQLEQDNFEPVTANTQVTQPELTIDQIKETYAVIGDFETKYASSDYGRRYNIWKMADIINGVEILPGETWSINEEAGPRTYSRGWKGAPGISNGEYKEEAGGGICQTSSTLYGAVLRAEVKVVDRSHHSWPLEYVPGGLDATISTGAPDFVIQNNYDVPIYIISKCDGQDARTIRIQIYGPKFEDGLRREFTSELIDTFGGGKVQYIDDPSLPAGTEQTIIKEHIGKKYQTYKHYYDAEGNLVKTEKFSIETYDNKPAKIRRGTGAAAPTPAPTPETPATPTPAPTPEPAPTPTPDVPAPEVPPAAEGEVA</sequence>
<evidence type="ECO:0000256" key="1">
    <source>
        <dbReference type="ARBA" id="ARBA00022729"/>
    </source>
</evidence>
<reference evidence="6" key="1">
    <citation type="submission" date="2023-02" db="EMBL/GenBank/DDBJ databases">
        <title>Gut commensal Christensenella minuta modulates host metabolism via a new class of secondary bile acids.</title>
        <authorList>
            <person name="Liu C."/>
        </authorList>
    </citation>
    <scope>NUCLEOTIDE SEQUENCE</scope>
    <source>
        <strain evidence="6">CA70</strain>
    </source>
</reference>
<keyword evidence="3" id="KW-0812">Transmembrane</keyword>
<dbReference type="Pfam" id="PF12229">
    <property type="entry name" value="PG_binding_4"/>
    <property type="match status" value="1"/>
</dbReference>
<dbReference type="PANTHER" id="PTHR35788:SF1">
    <property type="entry name" value="EXPORTED PROTEIN"/>
    <property type="match status" value="1"/>
</dbReference>
<feature type="region of interest" description="Disordered" evidence="2">
    <location>
        <begin position="542"/>
        <end position="597"/>
    </location>
</feature>
<dbReference type="InterPro" id="IPR011098">
    <property type="entry name" value="G5_dom"/>
</dbReference>
<dbReference type="EMBL" id="CP117826">
    <property type="protein sequence ID" value="XCC61804.1"/>
    <property type="molecule type" value="Genomic_DNA"/>
</dbReference>
<dbReference type="RefSeq" id="WP_079546098.1">
    <property type="nucleotide sequence ID" value="NZ_CP117826.1"/>
</dbReference>
<gene>
    <name evidence="6" type="ORF">PUP29_09730</name>
</gene>
<proteinExistence type="predicted"/>
<evidence type="ECO:0000259" key="4">
    <source>
        <dbReference type="Pfam" id="PF07501"/>
    </source>
</evidence>
<name>A0AAU8A7N5_9FIRM</name>
<feature type="domain" description="G5" evidence="4">
    <location>
        <begin position="489"/>
        <end position="550"/>
    </location>
</feature>
<dbReference type="AlphaFoldDB" id="A0AAU8A7N5"/>
<organism evidence="6">
    <name type="scientific">Christensenella massiliensis</name>
    <dbReference type="NCBI Taxonomy" id="1805714"/>
    <lineage>
        <taxon>Bacteria</taxon>
        <taxon>Bacillati</taxon>
        <taxon>Bacillota</taxon>
        <taxon>Clostridia</taxon>
        <taxon>Christensenellales</taxon>
        <taxon>Christensenellaceae</taxon>
        <taxon>Christensenella</taxon>
    </lineage>
</organism>
<feature type="compositionally biased region" description="Basic and acidic residues" evidence="2">
    <location>
        <begin position="53"/>
        <end position="63"/>
    </location>
</feature>
<dbReference type="Gene3D" id="2.20.230.10">
    <property type="entry name" value="Resuscitation-promoting factor rpfb"/>
    <property type="match status" value="1"/>
</dbReference>